<dbReference type="GO" id="GO:0032044">
    <property type="term" value="C:DSIF complex"/>
    <property type="evidence" value="ECO:0007669"/>
    <property type="project" value="TreeGrafter"/>
</dbReference>
<proteinExistence type="predicted"/>
<evidence type="ECO:0000256" key="1">
    <source>
        <dbReference type="SAM" id="MobiDB-lite"/>
    </source>
</evidence>
<reference evidence="3" key="1">
    <citation type="submission" date="2022-07" db="EMBL/GenBank/DDBJ databases">
        <title>Genome Sequence of Leucocoprinus birnbaumii.</title>
        <authorList>
            <person name="Buettner E."/>
        </authorList>
    </citation>
    <scope>NUCLEOTIDE SEQUENCE</scope>
    <source>
        <strain evidence="3">VT141</strain>
    </source>
</reference>
<feature type="compositionally biased region" description="Polar residues" evidence="1">
    <location>
        <begin position="351"/>
        <end position="361"/>
    </location>
</feature>
<dbReference type="GO" id="GO:0006368">
    <property type="term" value="P:transcription elongation by RNA polymerase II"/>
    <property type="evidence" value="ECO:0007669"/>
    <property type="project" value="TreeGrafter"/>
</dbReference>
<dbReference type="GO" id="GO:0003729">
    <property type="term" value="F:mRNA binding"/>
    <property type="evidence" value="ECO:0007669"/>
    <property type="project" value="TreeGrafter"/>
</dbReference>
<sequence length="871" mass="97919">MSDHSDPAKRLHNHFLDLEAAVADSRENEEYTDDDDGFIVSDEEEVEYFSDQDLIEESQRPRLSLESDNESDPNENYATTSINEPDRSFVCNDQNAGSSAPQEGPNARTFSREEISERHSDNADQSRTTSVSDLTKEALLDGLVNLPGKTKSDLGYIELGSLPIPGDWEIWEVPVEVHQIHSAAPFPHTLCIQQVGSEYNNVARILRRAVEPGIHFRGVPPRSAFASPGILGRIFVEAFQWSDVAKICRGMFGVRWWETKASTFLDAMIYLNHRRELFVPEPGSWIRLKYPRYVNDLAFVRHAWTRILHKSDSDYKLLYKTRPREERLLEVVVVPRVKYTPRPGVSHENHITTSPTSSSTAGKRPHRIPAQLFDPVRAAEISGPRSLCKKQASSDSTVEYVYKGSTYDGAGYLILQITVHEYYPIAIYPTLDQIRCFLSSPSIPTTLKLKELRLATARELKEGDIAKVIASGYAGSIAKIEELVQDHAYVRLLDRGIRVQVPRQFLRCHFKLGDFVRVTRGDYIGAHGPDSGGKLFQPSHITESLQVIEFIDNGFRMGKPPPPESTSSAYLADPDENKKEIDYSHLEKLSVVVIKGPLKGQQGIVKSISITGFANIELQASYMQGRNLQSVGIDRLAYELEPNEWYIFDDTKLFARAAKPVANISSLISNIKVPEVNSNKSNQLTPWDPDFVYSEETALSPDERVRSSSGSCTDQTAKISNLADVGDNTPPLTQSLESPASTIPSDFWLIRLQNRDKIGCLRLKINSQSQLENGTYDGKIGVFKGIQGDKLKVYVHDITTTLFIPYRYALHAPPTKAWQLVQCLEEGKWFGHGFRILDYHDDRCNLTTYRGGNKGRWICTVPTRLLALASD</sequence>
<dbReference type="InterPro" id="IPR039659">
    <property type="entry name" value="SPT5"/>
</dbReference>
<feature type="compositionally biased region" description="Polar residues" evidence="1">
    <location>
        <begin position="74"/>
        <end position="83"/>
    </location>
</feature>
<feature type="domain" description="KOW" evidence="2">
    <location>
        <begin position="459"/>
        <end position="486"/>
    </location>
</feature>
<feature type="region of interest" description="Disordered" evidence="1">
    <location>
        <begin position="344"/>
        <end position="365"/>
    </location>
</feature>
<keyword evidence="4" id="KW-1185">Reference proteome</keyword>
<feature type="domain" description="KOW" evidence="2">
    <location>
        <begin position="509"/>
        <end position="554"/>
    </location>
</feature>
<protein>
    <recommendedName>
        <fullName evidence="2">KOW domain-containing protein</fullName>
    </recommendedName>
</protein>
<feature type="compositionally biased region" description="Acidic residues" evidence="1">
    <location>
        <begin position="30"/>
        <end position="56"/>
    </location>
</feature>
<name>A0AAD5YJZ9_9AGAR</name>
<evidence type="ECO:0000313" key="4">
    <source>
        <dbReference type="Proteomes" id="UP001213000"/>
    </source>
</evidence>
<dbReference type="SMART" id="SM00739">
    <property type="entry name" value="KOW"/>
    <property type="match status" value="3"/>
</dbReference>
<feature type="compositionally biased region" description="Polar residues" evidence="1">
    <location>
        <begin position="91"/>
        <end position="101"/>
    </location>
</feature>
<dbReference type="InterPro" id="IPR036735">
    <property type="entry name" value="NGN_dom_sf"/>
</dbReference>
<dbReference type="PANTHER" id="PTHR11125">
    <property type="entry name" value="SUPPRESSOR OF TY 5"/>
    <property type="match status" value="1"/>
</dbReference>
<dbReference type="AlphaFoldDB" id="A0AAD5YJZ9"/>
<accession>A0AAD5YJZ9</accession>
<dbReference type="EMBL" id="JANIEX010002070">
    <property type="protein sequence ID" value="KAJ3552315.1"/>
    <property type="molecule type" value="Genomic_DNA"/>
</dbReference>
<evidence type="ECO:0000259" key="2">
    <source>
        <dbReference type="SMART" id="SM00739"/>
    </source>
</evidence>
<dbReference type="GO" id="GO:0032784">
    <property type="term" value="P:regulation of DNA-templated transcription elongation"/>
    <property type="evidence" value="ECO:0007669"/>
    <property type="project" value="InterPro"/>
</dbReference>
<gene>
    <name evidence="3" type="ORF">NP233_g12911</name>
</gene>
<dbReference type="PANTHER" id="PTHR11125:SF7">
    <property type="entry name" value="TRANSCRIPTION ELONGATION FACTOR SPT5"/>
    <property type="match status" value="1"/>
</dbReference>
<dbReference type="InterPro" id="IPR005824">
    <property type="entry name" value="KOW"/>
</dbReference>
<feature type="domain" description="KOW" evidence="2">
    <location>
        <begin position="584"/>
        <end position="611"/>
    </location>
</feature>
<feature type="compositionally biased region" description="Basic and acidic residues" evidence="1">
    <location>
        <begin position="110"/>
        <end position="124"/>
    </location>
</feature>
<comment type="caution">
    <text evidence="3">The sequence shown here is derived from an EMBL/GenBank/DDBJ whole genome shotgun (WGS) entry which is preliminary data.</text>
</comment>
<organism evidence="3 4">
    <name type="scientific">Leucocoprinus birnbaumii</name>
    <dbReference type="NCBI Taxonomy" id="56174"/>
    <lineage>
        <taxon>Eukaryota</taxon>
        <taxon>Fungi</taxon>
        <taxon>Dikarya</taxon>
        <taxon>Basidiomycota</taxon>
        <taxon>Agaricomycotina</taxon>
        <taxon>Agaricomycetes</taxon>
        <taxon>Agaricomycetidae</taxon>
        <taxon>Agaricales</taxon>
        <taxon>Agaricineae</taxon>
        <taxon>Agaricaceae</taxon>
        <taxon>Leucocoprinus</taxon>
    </lineage>
</organism>
<dbReference type="Proteomes" id="UP001213000">
    <property type="component" value="Unassembled WGS sequence"/>
</dbReference>
<feature type="region of interest" description="Disordered" evidence="1">
    <location>
        <begin position="22"/>
        <end position="131"/>
    </location>
</feature>
<dbReference type="Gene3D" id="3.30.70.940">
    <property type="entry name" value="NusG, N-terminal domain"/>
    <property type="match status" value="1"/>
</dbReference>
<dbReference type="GO" id="GO:0006357">
    <property type="term" value="P:regulation of transcription by RNA polymerase II"/>
    <property type="evidence" value="ECO:0007669"/>
    <property type="project" value="InterPro"/>
</dbReference>
<evidence type="ECO:0000313" key="3">
    <source>
        <dbReference type="EMBL" id="KAJ3552315.1"/>
    </source>
</evidence>